<dbReference type="GO" id="GO:0003677">
    <property type="term" value="F:DNA binding"/>
    <property type="evidence" value="ECO:0007669"/>
    <property type="project" value="UniProtKB-KW"/>
</dbReference>
<evidence type="ECO:0000259" key="6">
    <source>
        <dbReference type="PROSITE" id="PS50937"/>
    </source>
</evidence>
<evidence type="ECO:0000256" key="4">
    <source>
        <dbReference type="ARBA" id="ARBA00023163"/>
    </source>
</evidence>
<dbReference type="PANTHER" id="PTHR30204:SF69">
    <property type="entry name" value="MERR-FAMILY TRANSCRIPTIONAL REGULATOR"/>
    <property type="match status" value="1"/>
</dbReference>
<dbReference type="InterPro" id="IPR000551">
    <property type="entry name" value="MerR-type_HTH_dom"/>
</dbReference>
<keyword evidence="2" id="KW-0805">Transcription regulation</keyword>
<evidence type="ECO:0000313" key="7">
    <source>
        <dbReference type="EMBL" id="HIX52655.1"/>
    </source>
</evidence>
<organism evidence="7 8">
    <name type="scientific">Candidatus Lachnoclostridium stercoripullorum</name>
    <dbReference type="NCBI Taxonomy" id="2838635"/>
    <lineage>
        <taxon>Bacteria</taxon>
        <taxon>Bacillati</taxon>
        <taxon>Bacillota</taxon>
        <taxon>Clostridia</taxon>
        <taxon>Lachnospirales</taxon>
        <taxon>Lachnospiraceae</taxon>
    </lineage>
</organism>
<keyword evidence="1" id="KW-0678">Repressor</keyword>
<accession>A0A9D1W4U2</accession>
<dbReference type="AlphaFoldDB" id="A0A9D1W4U2"/>
<proteinExistence type="predicted"/>
<evidence type="ECO:0000256" key="5">
    <source>
        <dbReference type="SAM" id="Coils"/>
    </source>
</evidence>
<dbReference type="EMBL" id="DXEU01000137">
    <property type="protein sequence ID" value="HIX52655.1"/>
    <property type="molecule type" value="Genomic_DNA"/>
</dbReference>
<protein>
    <submittedName>
        <fullName evidence="7">MerR family transcriptional regulator</fullName>
    </submittedName>
</protein>
<dbReference type="PROSITE" id="PS50937">
    <property type="entry name" value="HTH_MERR_2"/>
    <property type="match status" value="1"/>
</dbReference>
<feature type="coiled-coil region" evidence="5">
    <location>
        <begin position="72"/>
        <end position="99"/>
    </location>
</feature>
<reference evidence="7" key="2">
    <citation type="submission" date="2021-04" db="EMBL/GenBank/DDBJ databases">
        <authorList>
            <person name="Gilroy R."/>
        </authorList>
    </citation>
    <scope>NUCLEOTIDE SEQUENCE</scope>
    <source>
        <strain evidence="7">ChiGjej4B4-12881</strain>
    </source>
</reference>
<evidence type="ECO:0000256" key="3">
    <source>
        <dbReference type="ARBA" id="ARBA00023125"/>
    </source>
</evidence>
<evidence type="ECO:0000256" key="2">
    <source>
        <dbReference type="ARBA" id="ARBA00023015"/>
    </source>
</evidence>
<evidence type="ECO:0000256" key="1">
    <source>
        <dbReference type="ARBA" id="ARBA00022491"/>
    </source>
</evidence>
<dbReference type="InterPro" id="IPR047057">
    <property type="entry name" value="MerR_fam"/>
</dbReference>
<reference evidence="7" key="1">
    <citation type="journal article" date="2021" name="PeerJ">
        <title>Extensive microbial diversity within the chicken gut microbiome revealed by metagenomics and culture.</title>
        <authorList>
            <person name="Gilroy R."/>
            <person name="Ravi A."/>
            <person name="Getino M."/>
            <person name="Pursley I."/>
            <person name="Horton D.L."/>
            <person name="Alikhan N.F."/>
            <person name="Baker D."/>
            <person name="Gharbi K."/>
            <person name="Hall N."/>
            <person name="Watson M."/>
            <person name="Adriaenssens E.M."/>
            <person name="Foster-Nyarko E."/>
            <person name="Jarju S."/>
            <person name="Secka A."/>
            <person name="Antonio M."/>
            <person name="Oren A."/>
            <person name="Chaudhuri R.R."/>
            <person name="La Ragione R."/>
            <person name="Hildebrand F."/>
            <person name="Pallen M.J."/>
        </authorList>
    </citation>
    <scope>NUCLEOTIDE SEQUENCE</scope>
    <source>
        <strain evidence="7">ChiGjej4B4-12881</strain>
    </source>
</reference>
<dbReference type="PROSITE" id="PS00552">
    <property type="entry name" value="HTH_MERR_1"/>
    <property type="match status" value="1"/>
</dbReference>
<dbReference type="InterPro" id="IPR009061">
    <property type="entry name" value="DNA-bd_dom_put_sf"/>
</dbReference>
<dbReference type="GO" id="GO:0003700">
    <property type="term" value="F:DNA-binding transcription factor activity"/>
    <property type="evidence" value="ECO:0007669"/>
    <property type="project" value="InterPro"/>
</dbReference>
<dbReference type="SMART" id="SM00422">
    <property type="entry name" value="HTH_MERR"/>
    <property type="match status" value="1"/>
</dbReference>
<dbReference type="CDD" id="cd00592">
    <property type="entry name" value="HTH_MerR-like"/>
    <property type="match status" value="1"/>
</dbReference>
<dbReference type="PANTHER" id="PTHR30204">
    <property type="entry name" value="REDOX-CYCLING DRUG-SENSING TRANSCRIPTIONAL ACTIVATOR SOXR"/>
    <property type="match status" value="1"/>
</dbReference>
<sequence length="271" mass="31238">MKYKIGTVARLLGVSPQTLRLYEQNGILTSERGKGENGYRYYSRLDITALMRARAYHQYGFSMKETEGLINAGDVDYVLEEYRRRARELEEELFLKQRILEYLRQMSDLLEQLPGQLWTIRRAVSPGIYRLEFMKGDQLILTPEQMEIFPHWVGLAPFAFPSQRNSWEGILRGQDISYSALGIMEEDARALNMPAPLRGGVYHPPFPCLCTVVEFSGSDASCAGYMAHLRDYTETHGITVTGDPICRTFLSMNKKESYRRFRQVWLPIAPD</sequence>
<gene>
    <name evidence="7" type="ORF">IAA28_07610</name>
</gene>
<name>A0A9D1W4U2_9FIRM</name>
<comment type="caution">
    <text evidence="7">The sequence shown here is derived from an EMBL/GenBank/DDBJ whole genome shotgun (WGS) entry which is preliminary data.</text>
</comment>
<keyword evidence="4" id="KW-0804">Transcription</keyword>
<dbReference type="SUPFAM" id="SSF46955">
    <property type="entry name" value="Putative DNA-binding domain"/>
    <property type="match status" value="1"/>
</dbReference>
<dbReference type="Proteomes" id="UP000886780">
    <property type="component" value="Unassembled WGS sequence"/>
</dbReference>
<keyword evidence="3" id="KW-0238">DNA-binding</keyword>
<dbReference type="Pfam" id="PF13411">
    <property type="entry name" value="MerR_1"/>
    <property type="match status" value="1"/>
</dbReference>
<keyword evidence="5" id="KW-0175">Coiled coil</keyword>
<feature type="domain" description="HTH merR-type" evidence="6">
    <location>
        <begin position="2"/>
        <end position="72"/>
    </location>
</feature>
<evidence type="ECO:0000313" key="8">
    <source>
        <dbReference type="Proteomes" id="UP000886780"/>
    </source>
</evidence>
<dbReference type="Gene3D" id="1.10.1660.10">
    <property type="match status" value="1"/>
</dbReference>